<name>A0A2P6V1N1_9CHLO</name>
<keyword evidence="6 13" id="KW-0547">Nucleotide-binding</keyword>
<feature type="binding site" evidence="13">
    <location>
        <position position="68"/>
    </location>
    <ligand>
        <name>ATP</name>
        <dbReference type="ChEBI" id="CHEBI:30616"/>
    </ligand>
</feature>
<dbReference type="SUPFAM" id="SSF56112">
    <property type="entry name" value="Protein kinase-like (PK-like)"/>
    <property type="match status" value="1"/>
</dbReference>
<sequence length="2067" mass="219256">MECQGIRKSPYEAGLYFVPPESGTTLQDHSTQWQVGSRYSLLKVLGYGSYSAVCLAVDNTTGERVALKRVADVLQSPDHTKRVLREICILRRLHHPNLIALRDAFVRPSATGQCRLIKGKLVNLSVDVYIAMELADGGDLFHLRGQMSADEVKSLMWQLLVTIRYLHSLHVWHRDMKSQNVFLVCENGERVIKIGDFGSARSAIPEGYQWAEQSAPNKADSMQLPTARGGSAASQLHCADSYDQMNEAMEPGDLYVQHEGGRGSRAGFKAPLTRVVATPCYRAPEVVMSRGGYTAAIDMWSLGCIFGELLQRIAHVGSAATPNLQVAPLFAIHGLPKTPADGETFVGSPGNEMTRSELAALFAVIGTPCWADVAAVQEPSWRRYLHHLPGRAPTFYRRFAPAGEAAVDLLSRLLAFDPSRRCSPDEALAHEYFADMAASDNGSLADLPATPRRRNLAGSAANLPAGESNGAAGAAAAAAMSDPFAALPELETPRSALQPYSTAVAPVVLEGVPKGPALDEAALAAAPPAAAAAPTPSSLAGPFAATLQVTTGSGSDGEASSAPQQGGRASRGDTPMAEAAGGDTAAADVASGRGGSAAAAAAAAGRPMQRGGSYWEESDPSRALALLEDELQAISVSCSTACLEDEGCQKMRRMLEAECEAIRAAGYGQPSPGGVPGPGEPGSAGKKRARVLHPGPGAEQSILSGLLKNRGPGLQIDTAAEAADAERYGRERLSNVADTWQGRELDLSRILRPSRHGEWFQQWPPSSAGPAAGPAWGVTSMPPGMEGADPKMLDTIRKQQGRSRPDVTGERRCLGCGRAFRDVQRLAQHIKDAHAGVNAAGAPPAQPSRGGGPAGAFPSLRAAVKLGDMLLRAAPTLGKAGTQWSAGKQQQRQQRQPEWRQQPEQRQQQMRPGPAPAAARQAAPPAVPLRPPPGTRQAKTKKRESRLKRAFKRSQALQACERWQGVLAELEAALQAVGEAQGCLANEQATVQQQLAAAHAADAAADAAAADALASGTVAPQVEQQQRQERLLVAANLAVLQQILAEQQRHAAECWRKLERAHEQARQQLAAAQQQLLRLEKLPEEPPPAQHGAAPPGGYVQAVEGTPGAFQCLLCQITVSGQRNLGEHLGSKRHVKRVAAQAADAATSAAGPEARQALAPAGPAAAVAAGGGGGRTYVGAGADVAPYVHQLITPELNSLAEALLRQLLEWQERARLADPLNAKRKRRLVSGMREVTKAIKTRRAKAVLLAPNIASITAEGSGDAAAAAAAGGAGGAAEDDDEGPERDAPDACGEEEAAAGGTAECPASALAALAAEKEVPLVYALSRQRMGKLLGQRKRASAFAVLDPNGVWEELRRLLALAEEGRCAWAAAQHAAVFCVALLPPYPHGVRALAKGPLRRRSSVAEGLGSGVEQLVGDEYKERHRQDVRTVFNFLRWRQHRSSARYLRHMFGGGMRLLDTDSGVTGAFDLPSKVLGLAGPLLYVFVISLAVATYETLAEMGRLPRPWASFNIANNAPFQLSSCALSLLLVFRTNASYARFLDARKAWGSVTNRSRDLVRQGLAYQAPGQPELWAMLCRWVAAFSYSMMCSLRKDEDESALLAGVLQPRELAALLAAGHSPSYCLQGLSSVVAEAQQQLVQAHGEQQLFLGMLLRMDANLTALEGAMGTCERLLRTPIPLAYTRHTSRFLVIWITLLPLTLWESCGWAMLPLALLIAFLLLGIEEIGGTVQDFLSDILGSSWRDHVPEDWTKPTFDFGKLGQFNFSSNLQDFVRQQKERNISDVKTLKGLLQTVEDIESTFCTEEDFSMGDWVPGQCTGPSVSIGITPRSCTVDEDKKEITCRPAKLVLSKSPGSCVSKYKSGSSWSGEECKISGGVGFSDEFSLGGHPRTFDLKNKPHHHKGKTCQRANFTVTAGSPSTALTLPAEGNNVTECRGVALLLSHPMLAAGCTSGSAPQFVTDADGVALLASPGCSSGTPYKAVISASPSNVTISSLEVGSQAGTPGAAVLRLSRPDGTFVDVSPLAAGTLDLPHPGFTIAAGTTGYTLELLGVGSPTTPLSIKIKRFSS</sequence>
<evidence type="ECO:0000259" key="18">
    <source>
        <dbReference type="PROSITE" id="PS50157"/>
    </source>
</evidence>
<feature type="compositionally biased region" description="Basic residues" evidence="15">
    <location>
        <begin position="938"/>
        <end position="950"/>
    </location>
</feature>
<evidence type="ECO:0000256" key="15">
    <source>
        <dbReference type="SAM" id="MobiDB-lite"/>
    </source>
</evidence>
<dbReference type="SUPFAM" id="SSF55315">
    <property type="entry name" value="L30e-like"/>
    <property type="match status" value="2"/>
</dbReference>
<dbReference type="STRING" id="554055.A0A2P6V1N1"/>
<feature type="compositionally biased region" description="Low complexity" evidence="15">
    <location>
        <begin position="904"/>
        <end position="924"/>
    </location>
</feature>
<dbReference type="SMART" id="SM00220">
    <property type="entry name" value="S_TKc"/>
    <property type="match status" value="1"/>
</dbReference>
<dbReference type="SUPFAM" id="SSF57667">
    <property type="entry name" value="beta-beta-alpha zinc fingers"/>
    <property type="match status" value="1"/>
</dbReference>
<feature type="region of interest" description="Disordered" evidence="15">
    <location>
        <begin position="878"/>
        <end position="950"/>
    </location>
</feature>
<dbReference type="Proteomes" id="UP000239649">
    <property type="component" value="Unassembled WGS sequence"/>
</dbReference>
<evidence type="ECO:0000256" key="10">
    <source>
        <dbReference type="ARBA" id="ARBA00023065"/>
    </source>
</evidence>
<evidence type="ECO:0000256" key="4">
    <source>
        <dbReference type="ARBA" id="ARBA00022679"/>
    </source>
</evidence>
<dbReference type="GO" id="GO:0005254">
    <property type="term" value="F:chloride channel activity"/>
    <property type="evidence" value="ECO:0007669"/>
    <property type="project" value="InterPro"/>
</dbReference>
<dbReference type="Gene3D" id="3.30.200.20">
    <property type="entry name" value="Phosphorylase Kinase, domain 1"/>
    <property type="match status" value="1"/>
</dbReference>
<keyword evidence="12" id="KW-0863">Zinc-finger</keyword>
<dbReference type="InterPro" id="IPR036236">
    <property type="entry name" value="Znf_C2H2_sf"/>
</dbReference>
<evidence type="ECO:0000256" key="12">
    <source>
        <dbReference type="PROSITE-ProRule" id="PRU00042"/>
    </source>
</evidence>
<keyword evidence="3" id="KW-1003">Cell membrane</keyword>
<dbReference type="InterPro" id="IPR008271">
    <property type="entry name" value="Ser/Thr_kinase_AS"/>
</dbReference>
<evidence type="ECO:0000256" key="5">
    <source>
        <dbReference type="ARBA" id="ARBA00022692"/>
    </source>
</evidence>
<feature type="region of interest" description="Disordered" evidence="15">
    <location>
        <begin position="1271"/>
        <end position="1292"/>
    </location>
</feature>
<evidence type="ECO:0000256" key="2">
    <source>
        <dbReference type="ARBA" id="ARBA00022448"/>
    </source>
</evidence>
<feature type="compositionally biased region" description="Pro residues" evidence="15">
    <location>
        <begin position="925"/>
        <end position="934"/>
    </location>
</feature>
<feature type="region of interest" description="Disordered" evidence="15">
    <location>
        <begin position="548"/>
        <end position="590"/>
    </location>
</feature>
<feature type="transmembrane region" description="Helical" evidence="16">
    <location>
        <begin position="1689"/>
        <end position="1722"/>
    </location>
</feature>
<dbReference type="InterPro" id="IPR044669">
    <property type="entry name" value="YneE/VCCN1/2-like"/>
</dbReference>
<protein>
    <submittedName>
        <fullName evidence="19">Mitogen-activated kinase 14 isoform B</fullName>
    </submittedName>
</protein>
<evidence type="ECO:0000256" key="6">
    <source>
        <dbReference type="ARBA" id="ARBA00022741"/>
    </source>
</evidence>
<dbReference type="InterPro" id="IPR000719">
    <property type="entry name" value="Prot_kinase_dom"/>
</dbReference>
<dbReference type="PROSITE" id="PS50157">
    <property type="entry name" value="ZINC_FINGER_C2H2_2"/>
    <property type="match status" value="1"/>
</dbReference>
<dbReference type="Pfam" id="PF00069">
    <property type="entry name" value="Pkinase"/>
    <property type="match status" value="2"/>
</dbReference>
<dbReference type="PROSITE" id="PS00107">
    <property type="entry name" value="PROTEIN_KINASE_ATP"/>
    <property type="match status" value="1"/>
</dbReference>
<keyword evidence="10" id="KW-0406">Ion transport</keyword>
<dbReference type="InterPro" id="IPR004038">
    <property type="entry name" value="Ribosomal_eL8/eL30/eS12/Gad45"/>
</dbReference>
<dbReference type="InterPro" id="IPR017441">
    <property type="entry name" value="Protein_kinase_ATP_BS"/>
</dbReference>
<evidence type="ECO:0000256" key="13">
    <source>
        <dbReference type="PROSITE-ProRule" id="PRU10141"/>
    </source>
</evidence>
<dbReference type="GO" id="GO:0005886">
    <property type="term" value="C:plasma membrane"/>
    <property type="evidence" value="ECO:0007669"/>
    <property type="project" value="UniProtKB-SubCell"/>
</dbReference>
<feature type="compositionally biased region" description="Low complexity" evidence="15">
    <location>
        <begin position="577"/>
        <end position="590"/>
    </location>
</feature>
<keyword evidence="12" id="KW-0862">Zinc</keyword>
<dbReference type="Gene3D" id="1.10.510.10">
    <property type="entry name" value="Transferase(Phosphotransferase) domain 1"/>
    <property type="match status" value="1"/>
</dbReference>
<keyword evidence="8 13" id="KW-0067">ATP-binding</keyword>
<evidence type="ECO:0000313" key="19">
    <source>
        <dbReference type="EMBL" id="PSC67990.1"/>
    </source>
</evidence>
<dbReference type="InterPro" id="IPR011009">
    <property type="entry name" value="Kinase-like_dom_sf"/>
</dbReference>
<comment type="subcellular location">
    <subcellularLocation>
        <location evidence="1">Cell membrane</location>
        <topology evidence="1">Multi-pass membrane protein</topology>
    </subcellularLocation>
</comment>
<accession>A0A2P6V1N1</accession>
<keyword evidence="7 19" id="KW-0418">Kinase</keyword>
<comment type="caution">
    <text evidence="19">The sequence shown here is derived from an EMBL/GenBank/DDBJ whole genome shotgun (WGS) entry which is preliminary data.</text>
</comment>
<evidence type="ECO:0000256" key="1">
    <source>
        <dbReference type="ARBA" id="ARBA00004651"/>
    </source>
</evidence>
<dbReference type="PROSITE" id="PS00108">
    <property type="entry name" value="PROTEIN_KINASE_ST"/>
    <property type="match status" value="1"/>
</dbReference>
<dbReference type="InterPro" id="IPR013087">
    <property type="entry name" value="Znf_C2H2_type"/>
</dbReference>
<dbReference type="PANTHER" id="PTHR33281">
    <property type="entry name" value="UPF0187 PROTEIN YNEE"/>
    <property type="match status" value="1"/>
</dbReference>
<organism evidence="19 20">
    <name type="scientific">Micractinium conductrix</name>
    <dbReference type="NCBI Taxonomy" id="554055"/>
    <lineage>
        <taxon>Eukaryota</taxon>
        <taxon>Viridiplantae</taxon>
        <taxon>Chlorophyta</taxon>
        <taxon>core chlorophytes</taxon>
        <taxon>Trebouxiophyceae</taxon>
        <taxon>Chlorellales</taxon>
        <taxon>Chlorellaceae</taxon>
        <taxon>Chlorella clade</taxon>
        <taxon>Micractinium</taxon>
    </lineage>
</organism>
<evidence type="ECO:0000256" key="14">
    <source>
        <dbReference type="SAM" id="Coils"/>
    </source>
</evidence>
<evidence type="ECO:0000256" key="8">
    <source>
        <dbReference type="ARBA" id="ARBA00022840"/>
    </source>
</evidence>
<dbReference type="Gene3D" id="3.30.1330.30">
    <property type="match status" value="1"/>
</dbReference>
<evidence type="ECO:0000256" key="7">
    <source>
        <dbReference type="ARBA" id="ARBA00022777"/>
    </source>
</evidence>
<gene>
    <name evidence="19" type="ORF">C2E20_8369</name>
</gene>
<feature type="domain" description="Protein kinase" evidence="17">
    <location>
        <begin position="39"/>
        <end position="433"/>
    </location>
</feature>
<dbReference type="OrthoDB" id="248923at2759"/>
<proteinExistence type="predicted"/>
<dbReference type="InterPro" id="IPR029064">
    <property type="entry name" value="Ribosomal_eL30-like_sf"/>
</dbReference>
<keyword evidence="20" id="KW-1185">Reference proteome</keyword>
<evidence type="ECO:0000256" key="9">
    <source>
        <dbReference type="ARBA" id="ARBA00022989"/>
    </source>
</evidence>
<keyword evidence="4" id="KW-0808">Transferase</keyword>
<evidence type="ECO:0000256" key="11">
    <source>
        <dbReference type="ARBA" id="ARBA00023136"/>
    </source>
</evidence>
<dbReference type="PANTHER" id="PTHR33281:SF19">
    <property type="entry name" value="VOLTAGE-DEPENDENT ANION CHANNEL-FORMING PROTEIN YNEE"/>
    <property type="match status" value="1"/>
</dbReference>
<dbReference type="Pfam" id="PF25539">
    <property type="entry name" value="Bestrophin_2"/>
    <property type="match status" value="1"/>
</dbReference>
<feature type="coiled-coil region" evidence="14">
    <location>
        <begin position="1055"/>
        <end position="1082"/>
    </location>
</feature>
<dbReference type="Pfam" id="PF01248">
    <property type="entry name" value="Ribosomal_L7Ae"/>
    <property type="match status" value="1"/>
</dbReference>
<dbReference type="PROSITE" id="PS00028">
    <property type="entry name" value="ZINC_FINGER_C2H2_1"/>
    <property type="match status" value="1"/>
</dbReference>
<evidence type="ECO:0000256" key="16">
    <source>
        <dbReference type="SAM" id="Phobius"/>
    </source>
</evidence>
<dbReference type="PROSITE" id="PS50011">
    <property type="entry name" value="PROTEIN_KINASE_DOM"/>
    <property type="match status" value="1"/>
</dbReference>
<dbReference type="GO" id="GO:0004672">
    <property type="term" value="F:protein kinase activity"/>
    <property type="evidence" value="ECO:0007669"/>
    <property type="project" value="InterPro"/>
</dbReference>
<dbReference type="SMART" id="SM00355">
    <property type="entry name" value="ZnF_C2H2"/>
    <property type="match status" value="2"/>
</dbReference>
<dbReference type="EMBL" id="LHPF02000044">
    <property type="protein sequence ID" value="PSC67990.1"/>
    <property type="molecule type" value="Genomic_DNA"/>
</dbReference>
<keyword evidence="11 16" id="KW-0472">Membrane</keyword>
<reference evidence="19 20" key="1">
    <citation type="journal article" date="2018" name="Plant J.">
        <title>Genome sequences of Chlorella sorokiniana UTEX 1602 and Micractinium conductrix SAG 241.80: implications to maltose excretion by a green alga.</title>
        <authorList>
            <person name="Arriola M.B."/>
            <person name="Velmurugan N."/>
            <person name="Zhang Y."/>
            <person name="Plunkett M.H."/>
            <person name="Hondzo H."/>
            <person name="Barney B.M."/>
        </authorList>
    </citation>
    <scope>NUCLEOTIDE SEQUENCE [LARGE SCALE GENOMIC DNA]</scope>
    <source>
        <strain evidence="19 20">SAG 241.80</strain>
    </source>
</reference>
<keyword evidence="14" id="KW-0175">Coiled coil</keyword>
<feature type="transmembrane region" description="Helical" evidence="16">
    <location>
        <begin position="1474"/>
        <end position="1494"/>
    </location>
</feature>
<keyword evidence="9 16" id="KW-1133">Transmembrane helix</keyword>
<evidence type="ECO:0000259" key="17">
    <source>
        <dbReference type="PROSITE" id="PS50011"/>
    </source>
</evidence>
<keyword evidence="5 16" id="KW-0812">Transmembrane</keyword>
<keyword evidence="2" id="KW-0813">Transport</keyword>
<feature type="region of interest" description="Disordered" evidence="15">
    <location>
        <begin position="666"/>
        <end position="694"/>
    </location>
</feature>
<dbReference type="GO" id="GO:0008270">
    <property type="term" value="F:zinc ion binding"/>
    <property type="evidence" value="ECO:0007669"/>
    <property type="project" value="UniProtKB-KW"/>
</dbReference>
<dbReference type="GO" id="GO:0005524">
    <property type="term" value="F:ATP binding"/>
    <property type="evidence" value="ECO:0007669"/>
    <property type="project" value="UniProtKB-UniRule"/>
</dbReference>
<feature type="domain" description="C2H2-type" evidence="18">
    <location>
        <begin position="811"/>
        <end position="839"/>
    </location>
</feature>
<keyword evidence="12" id="KW-0479">Metal-binding</keyword>
<evidence type="ECO:0000256" key="3">
    <source>
        <dbReference type="ARBA" id="ARBA00022475"/>
    </source>
</evidence>
<evidence type="ECO:0000313" key="20">
    <source>
        <dbReference type="Proteomes" id="UP000239649"/>
    </source>
</evidence>